<dbReference type="SUPFAM" id="SSF81321">
    <property type="entry name" value="Family A G protein-coupled receptor-like"/>
    <property type="match status" value="1"/>
</dbReference>
<dbReference type="CDD" id="cd15389">
    <property type="entry name" value="7tmA_GPR83"/>
    <property type="match status" value="1"/>
</dbReference>
<protein>
    <recommendedName>
        <fullName evidence="10">G-protein coupled receptors family 1 profile domain-containing protein</fullName>
    </recommendedName>
</protein>
<reference evidence="11 12" key="2">
    <citation type="journal article" date="2018" name="Annu Rev Anim Biosci">
        <title>Bat Biology, Genomes, and the Bat1K Project: To Generate Chromosome-Level Genomes for All Living Bat Species.</title>
        <authorList>
            <person name="Teeling E.C."/>
            <person name="Vernes S.C."/>
            <person name="Davalos L.M."/>
            <person name="Ray D.A."/>
            <person name="Gilbert M.T.P."/>
            <person name="Myers E."/>
        </authorList>
    </citation>
    <scope>NUCLEOTIDE SEQUENCE</scope>
</reference>
<evidence type="ECO:0000256" key="4">
    <source>
        <dbReference type="ARBA" id="ARBA00023040"/>
    </source>
</evidence>
<name>A0A671DP84_RHIFE</name>
<accession>A0A671DP84</accession>
<feature type="transmembrane region" description="Helical" evidence="9">
    <location>
        <begin position="180"/>
        <end position="198"/>
    </location>
</feature>
<feature type="transmembrane region" description="Helical" evidence="9">
    <location>
        <begin position="357"/>
        <end position="379"/>
    </location>
</feature>
<keyword evidence="3 9" id="KW-1133">Transmembrane helix</keyword>
<evidence type="ECO:0000313" key="11">
    <source>
        <dbReference type="Ensembl" id="ENSRFEP00010001325.1"/>
    </source>
</evidence>
<dbReference type="PANTHER" id="PTHR24238:SF69">
    <property type="entry name" value="G-PROTEIN COUPLED RECEPTOR 165"/>
    <property type="match status" value="1"/>
</dbReference>
<comment type="subcellular location">
    <subcellularLocation>
        <location evidence="1">Membrane</location>
        <topology evidence="1">Multi-pass membrane protein</topology>
    </subcellularLocation>
</comment>
<evidence type="ECO:0000259" key="10">
    <source>
        <dbReference type="PROSITE" id="PS50262"/>
    </source>
</evidence>
<dbReference type="GO" id="GO:0008188">
    <property type="term" value="F:neuropeptide receptor activity"/>
    <property type="evidence" value="ECO:0007669"/>
    <property type="project" value="TreeGrafter"/>
</dbReference>
<feature type="domain" description="G-protein coupled receptors family 1 profile" evidence="10">
    <location>
        <begin position="119"/>
        <end position="376"/>
    </location>
</feature>
<feature type="region of interest" description="Disordered" evidence="8">
    <location>
        <begin position="1"/>
        <end position="22"/>
    </location>
</feature>
<feature type="transmembrane region" description="Helical" evidence="9">
    <location>
        <begin position="103"/>
        <end position="123"/>
    </location>
</feature>
<dbReference type="Ensembl" id="ENSRFET00010001465.1">
    <property type="protein sequence ID" value="ENSRFEP00010001325.1"/>
    <property type="gene ID" value="ENSRFEG00010000999.1"/>
</dbReference>
<dbReference type="InterPro" id="IPR000276">
    <property type="entry name" value="GPCR_Rhodpsn"/>
</dbReference>
<keyword evidence="12" id="KW-1185">Reference proteome</keyword>
<keyword evidence="7" id="KW-0807">Transducer</keyword>
<dbReference type="PRINTS" id="PR00237">
    <property type="entry name" value="GPCRRHODOPSN"/>
</dbReference>
<dbReference type="InterPro" id="IPR017452">
    <property type="entry name" value="GPCR_Rhodpsn_7TM"/>
</dbReference>
<reference evidence="11" key="5">
    <citation type="submission" date="2025-09" db="UniProtKB">
        <authorList>
            <consortium name="Ensembl"/>
        </authorList>
    </citation>
    <scope>IDENTIFICATION</scope>
</reference>
<feature type="transmembrane region" description="Helical" evidence="9">
    <location>
        <begin position="135"/>
        <end position="160"/>
    </location>
</feature>
<dbReference type="OMA" id="SPFTMVR"/>
<evidence type="ECO:0000256" key="2">
    <source>
        <dbReference type="ARBA" id="ARBA00022692"/>
    </source>
</evidence>
<reference evidence="11" key="4">
    <citation type="submission" date="2025-08" db="UniProtKB">
        <authorList>
            <consortium name="Ensembl"/>
        </authorList>
    </citation>
    <scope>IDENTIFICATION</scope>
</reference>
<reference evidence="12" key="3">
    <citation type="submission" date="2018-12" db="EMBL/GenBank/DDBJ databases">
        <title>G10K-VGP greater horseshoe bat female genome, primary haplotype.</title>
        <authorList>
            <person name="Teeling E."/>
            <person name="Myers G."/>
            <person name="Vernes S."/>
            <person name="Pippel M."/>
            <person name="Winkler S."/>
            <person name="Fedrigo O."/>
            <person name="Rhie A."/>
            <person name="Koren S."/>
            <person name="Phillippy A."/>
            <person name="Lewin H."/>
            <person name="Damas J."/>
            <person name="Howe K."/>
            <person name="Mountcastle J."/>
            <person name="Jarvis E.D."/>
        </authorList>
    </citation>
    <scope>NUCLEOTIDE SEQUENCE [LARGE SCALE GENOMIC DNA]</scope>
</reference>
<feature type="transmembrane region" description="Helical" evidence="9">
    <location>
        <begin position="269"/>
        <end position="290"/>
    </location>
</feature>
<evidence type="ECO:0000313" key="12">
    <source>
        <dbReference type="Proteomes" id="UP000472240"/>
    </source>
</evidence>
<keyword evidence="2 9" id="KW-0812">Transmembrane</keyword>
<evidence type="ECO:0000256" key="3">
    <source>
        <dbReference type="ARBA" id="ARBA00022989"/>
    </source>
</evidence>
<gene>
    <name evidence="11" type="primary">LOC117027300</name>
</gene>
<dbReference type="PANTHER" id="PTHR24238">
    <property type="entry name" value="G-PROTEIN COUPLED RECEPTOR"/>
    <property type="match status" value="1"/>
</dbReference>
<feature type="transmembrane region" description="Helical" evidence="9">
    <location>
        <begin position="219"/>
        <end position="238"/>
    </location>
</feature>
<evidence type="ECO:0000256" key="9">
    <source>
        <dbReference type="SAM" id="Phobius"/>
    </source>
</evidence>
<keyword evidence="6" id="KW-0675">Receptor</keyword>
<evidence type="ECO:0000256" key="6">
    <source>
        <dbReference type="ARBA" id="ARBA00023170"/>
    </source>
</evidence>
<feature type="transmembrane region" description="Helical" evidence="9">
    <location>
        <begin position="324"/>
        <end position="345"/>
    </location>
</feature>
<reference evidence="11 12" key="1">
    <citation type="journal article" date="2015" name="Annu Rev Anim Biosci">
        <title>The Genome 10K Project: a way forward.</title>
        <authorList>
            <person name="Koepfli K.P."/>
            <person name="Paten B."/>
            <person name="O'Brien S.J."/>
            <person name="Koepfli K.P."/>
            <person name="Paten B."/>
            <person name="Antunes A."/>
            <person name="Belov K."/>
            <person name="Bustamante C."/>
            <person name="Castoe T.A."/>
            <person name="Clawson H."/>
            <person name="Crawford A.J."/>
            <person name="Diekhans M."/>
            <person name="Distel D."/>
            <person name="Durbin R."/>
            <person name="Earl D."/>
            <person name="Fujita M.K."/>
            <person name="Gamble T."/>
            <person name="Georges A."/>
            <person name="Gemmell N."/>
            <person name="Gilbert M.T."/>
            <person name="Graves J.M."/>
            <person name="Green R.E."/>
            <person name="Hickey G."/>
            <person name="Jarvis E.D."/>
            <person name="Johnson W."/>
            <person name="Komissarov A."/>
            <person name="Korf I."/>
            <person name="Kuhn R."/>
            <person name="Larkin D.M."/>
            <person name="Lewin H."/>
            <person name="Lopez J.V."/>
            <person name="Ma J."/>
            <person name="Marques-Bonet T."/>
            <person name="Miller W."/>
            <person name="Murphy R."/>
            <person name="Pevzner P."/>
            <person name="Shapiro B."/>
            <person name="Steiner C."/>
            <person name="Tamazian G."/>
            <person name="Venkatesh B."/>
            <person name="Wang J."/>
            <person name="Wayne R."/>
            <person name="Wiley E."/>
            <person name="Yang H."/>
            <person name="Zhang G."/>
            <person name="Haussler D."/>
            <person name="Ryder O."/>
            <person name="O'Brien S.J."/>
        </authorList>
    </citation>
    <scope>NUCLEOTIDE SEQUENCE</scope>
</reference>
<evidence type="ECO:0000256" key="5">
    <source>
        <dbReference type="ARBA" id="ARBA00023136"/>
    </source>
</evidence>
<organism evidence="11 12">
    <name type="scientific">Rhinolophus ferrumequinum</name>
    <name type="common">Greater horseshoe bat</name>
    <dbReference type="NCBI Taxonomy" id="59479"/>
    <lineage>
        <taxon>Eukaryota</taxon>
        <taxon>Metazoa</taxon>
        <taxon>Chordata</taxon>
        <taxon>Craniata</taxon>
        <taxon>Vertebrata</taxon>
        <taxon>Euteleostomi</taxon>
        <taxon>Mammalia</taxon>
        <taxon>Eutheria</taxon>
        <taxon>Laurasiatheria</taxon>
        <taxon>Chiroptera</taxon>
        <taxon>Yinpterochiroptera</taxon>
        <taxon>Rhinolophoidea</taxon>
        <taxon>Rhinolophidae</taxon>
        <taxon>Rhinolophinae</taxon>
        <taxon>Rhinolophus</taxon>
    </lineage>
</organism>
<feature type="region of interest" description="Disordered" evidence="8">
    <location>
        <begin position="434"/>
        <end position="463"/>
    </location>
</feature>
<evidence type="ECO:0000256" key="7">
    <source>
        <dbReference type="ARBA" id="ARBA00023224"/>
    </source>
</evidence>
<dbReference type="Proteomes" id="UP000472240">
    <property type="component" value="Chromosome 1"/>
</dbReference>
<dbReference type="AlphaFoldDB" id="A0A671DP84"/>
<proteinExistence type="predicted"/>
<dbReference type="PROSITE" id="PS50262">
    <property type="entry name" value="G_PROTEIN_RECEP_F1_2"/>
    <property type="match status" value="1"/>
</dbReference>
<dbReference type="Gene3D" id="1.20.1070.10">
    <property type="entry name" value="Rhodopsin 7-helix transmembrane proteins"/>
    <property type="match status" value="1"/>
</dbReference>
<dbReference type="GeneTree" id="ENSGT00940000154336"/>
<dbReference type="GO" id="GO:0005886">
    <property type="term" value="C:plasma membrane"/>
    <property type="evidence" value="ECO:0007669"/>
    <property type="project" value="TreeGrafter"/>
</dbReference>
<evidence type="ECO:0000256" key="8">
    <source>
        <dbReference type="SAM" id="MobiDB-lite"/>
    </source>
</evidence>
<sequence length="463" mass="52059">MDAVTTESPQGAFPNPNTMGYGDELTPEALSVPSGFDDLITSTASQVLQAISNAASAVGSSGRDSVLSIIHKLPEHISNMGNLADTSDPMASEVVSQDEQIQFWLVIGYTIVVFAAILGNWVLNHVIMKYKRVHTATGLFVVNISVTNMMLAFLSSPFTMVRYLCNSLVFGKMTCHLSHFAQYSCAYVTVMTMAAISLDLHRVMLYPLKSRITPMQGNVCIILIWIVSTCAALPHAIYQKLYQVEIGNRTDETVCVPSFSYTSKSTWKYLDLSTFLLFFILPLMVLMVVYGHVAKKLWIHNAVDDINIHTYICQRGKKKQTLKMLMTVVLVYTICWLPLNLYLVLLSSESISSHNGLYFFLHWLAISSSCYNPYIYCWLSDSFQIEVQKVIMEIQKILLDGISRLRREHRQLSSVSPTHRPAWVDPNPGVPKFPRFKDFDELPSSPPSPEVETSFLYPPVPRV</sequence>
<dbReference type="InParanoid" id="A0A671DP84"/>
<keyword evidence="4" id="KW-0297">G-protein coupled receptor</keyword>
<keyword evidence="5 9" id="KW-0472">Membrane</keyword>
<dbReference type="Pfam" id="PF00001">
    <property type="entry name" value="7tm_1"/>
    <property type="match status" value="1"/>
</dbReference>
<evidence type="ECO:0000256" key="1">
    <source>
        <dbReference type="ARBA" id="ARBA00004141"/>
    </source>
</evidence>